<dbReference type="EMBL" id="CP042326">
    <property type="protein sequence ID" value="QDZ39125.1"/>
    <property type="molecule type" value="Genomic_DNA"/>
</dbReference>
<dbReference type="OrthoDB" id="1997677at2"/>
<dbReference type="PANTHER" id="PTHR12224">
    <property type="entry name" value="BETA-1,4-MANNOSYL-GLYCOPROTEIN BETA-1,4-N-ACETYLGLUCOSAMINYL-TRANSFERASE"/>
    <property type="match status" value="1"/>
</dbReference>
<keyword evidence="1" id="KW-0472">Membrane</keyword>
<evidence type="ECO:0000256" key="1">
    <source>
        <dbReference type="SAM" id="Phobius"/>
    </source>
</evidence>
<name>A0A5B8NLJ2_9CHRO</name>
<evidence type="ECO:0000313" key="3">
    <source>
        <dbReference type="Proteomes" id="UP000318453"/>
    </source>
</evidence>
<protein>
    <recommendedName>
        <fullName evidence="4">Glycosyltransferase family 17 protein</fullName>
    </recommendedName>
</protein>
<feature type="transmembrane region" description="Helical" evidence="1">
    <location>
        <begin position="300"/>
        <end position="322"/>
    </location>
</feature>
<dbReference type="GO" id="GO:0006044">
    <property type="term" value="P:N-acetylglucosamine metabolic process"/>
    <property type="evidence" value="ECO:0007669"/>
    <property type="project" value="TreeGrafter"/>
</dbReference>
<proteinExistence type="predicted"/>
<keyword evidence="1" id="KW-1133">Transmembrane helix</keyword>
<reference evidence="2" key="1">
    <citation type="submission" date="2019-08" db="EMBL/GenBank/DDBJ databases">
        <title>Carotenoids and Carotenoid Binding Proteins in the Halophilic Cyanobacterium Euhalothece sp. ZM00.</title>
        <authorList>
            <person name="Cho S.M."/>
            <person name="Song J.Y."/>
            <person name="Park Y.-I."/>
        </authorList>
    </citation>
    <scope>NUCLEOTIDE SEQUENCE [LARGE SCALE GENOMIC DNA]</scope>
    <source>
        <strain evidence="2">Z-M001</strain>
    </source>
</reference>
<dbReference type="InterPro" id="IPR006813">
    <property type="entry name" value="Glyco_trans_17"/>
</dbReference>
<dbReference type="Proteomes" id="UP000318453">
    <property type="component" value="Chromosome"/>
</dbReference>
<dbReference type="AlphaFoldDB" id="A0A5B8NLJ2"/>
<organism evidence="2 3">
    <name type="scientific">Euhalothece natronophila Z-M001</name>
    <dbReference type="NCBI Taxonomy" id="522448"/>
    <lineage>
        <taxon>Bacteria</taxon>
        <taxon>Bacillati</taxon>
        <taxon>Cyanobacteriota</taxon>
        <taxon>Cyanophyceae</taxon>
        <taxon>Oscillatoriophycideae</taxon>
        <taxon>Chroococcales</taxon>
        <taxon>Halothecacae</taxon>
        <taxon>Halothece cluster</taxon>
        <taxon>Euhalothece</taxon>
    </lineage>
</organism>
<dbReference type="GO" id="GO:0016020">
    <property type="term" value="C:membrane"/>
    <property type="evidence" value="ECO:0007669"/>
    <property type="project" value="InterPro"/>
</dbReference>
<dbReference type="GO" id="GO:0003830">
    <property type="term" value="F:beta-1,4-mannosylglycoprotein 4-beta-N-acetylglucosaminyltransferase activity"/>
    <property type="evidence" value="ECO:0007669"/>
    <property type="project" value="InterPro"/>
</dbReference>
<dbReference type="RefSeq" id="WP_146294733.1">
    <property type="nucleotide sequence ID" value="NZ_CP042326.1"/>
</dbReference>
<evidence type="ECO:0008006" key="4">
    <source>
        <dbReference type="Google" id="ProtNLM"/>
    </source>
</evidence>
<accession>A0A5B8NLJ2</accession>
<dbReference type="Pfam" id="PF04724">
    <property type="entry name" value="Glyco_transf_17"/>
    <property type="match status" value="1"/>
</dbReference>
<gene>
    <name evidence="2" type="ORF">FRE64_03740</name>
</gene>
<keyword evidence="3" id="KW-1185">Reference proteome</keyword>
<dbReference type="KEGG" id="enn:FRE64_03740"/>
<keyword evidence="1" id="KW-0812">Transmembrane</keyword>
<evidence type="ECO:0000313" key="2">
    <source>
        <dbReference type="EMBL" id="QDZ39125.1"/>
    </source>
</evidence>
<dbReference type="PANTHER" id="PTHR12224:SF0">
    <property type="entry name" value="BETA-1,4-MANNOSYL-GLYCOPROTEIN 4-BETA-N-ACETYLGLUCOSAMINYLTRANSFERASE"/>
    <property type="match status" value="1"/>
</dbReference>
<sequence length="349" mass="40937">MKNMSKVWDCFLFNCELELLSFRLNELSQCVDFFVLVEATTTFRGEPKPLYYAQNKSSYQEFQNQIIHVVVDDMPTETDSPWAREKYQHAAILKGLVDIKPDDLVIVGDLDEIPKCGVIKELSSNLSQPTRLLLNHSIYFANWQLPRQWDDGPMACRGNQLQDKHMAFILGQPEATWNERTDLVFPNAGWHLSYLGGVNSIKKKFSEICHTELDNSKNRNTKYLENCILFGVDYTGKYLLNILKESELDPMLERLKIQFPEAFSFPKNHYFFLSVVYRSYVHLRYLSLLPNFLVKVIDDYPILFCIFLSFPIVICDFSYRTLLKYRLRFRLKQLLNLLIVINKDKSYKS</sequence>